<keyword evidence="2" id="KW-0479">Metal-binding</keyword>
<evidence type="ECO:0000256" key="5">
    <source>
        <dbReference type="ARBA" id="ARBA00022842"/>
    </source>
</evidence>
<evidence type="ECO:0000259" key="7">
    <source>
        <dbReference type="PROSITE" id="PS51710"/>
    </source>
</evidence>
<dbReference type="Gene3D" id="1.10.150.300">
    <property type="entry name" value="TGS-like domain"/>
    <property type="match status" value="1"/>
</dbReference>
<comment type="function">
    <text evidence="6">ATPase that binds to both the 70S ribosome and the 50S ribosomal subunit in a nucleotide-independent manner.</text>
</comment>
<dbReference type="PROSITE" id="PS51880">
    <property type="entry name" value="TGS"/>
    <property type="match status" value="1"/>
</dbReference>
<dbReference type="PANTHER" id="PTHR23305">
    <property type="entry name" value="OBG GTPASE FAMILY"/>
    <property type="match status" value="1"/>
</dbReference>
<dbReference type="InterPro" id="IPR027417">
    <property type="entry name" value="P-loop_NTPase"/>
</dbReference>
<sequence>MGFNCGIVGLPNVGKSTLFNALTQTVAAQAANYPFCTIEPNVGRVAVPDPRLQQLATIGKSQKIVPTSLEFVDIAGLVRGASKGEGLGNQFLGNIREVDAIVHVLRCFEDGDVTHVDGAVDPLRDAETVETELMLADLDSLEKRVPALQKKARGNDKEAAAQLALIEAILPALQAGRSARTAVPKGEEEAARRLGLMTSKPVLYVCNVDEGSAATGNEHSARVMEFAKAHGAPAVIVSAAIESEIAQMAEGDRGEFLDTLGLQDSGLDRIIRAGYGLLGLITYFTVGPKETRAWTIHKGMTAPQAAGVIHGDFERGFIAAETIGFDDYIALNGEQGAKEAGKMRVEGKTYLVRDGDVMLFRFNV</sequence>
<keyword evidence="5" id="KW-0460">Magnesium</keyword>
<proteinExistence type="inferred from homology"/>
<feature type="domain" description="OBG-type G" evidence="7">
    <location>
        <begin position="3"/>
        <end position="257"/>
    </location>
</feature>
<dbReference type="Gene3D" id="3.10.20.30">
    <property type="match status" value="1"/>
</dbReference>
<dbReference type="Pfam" id="PF06071">
    <property type="entry name" value="YchF-GTPase_C"/>
    <property type="match status" value="1"/>
</dbReference>
<evidence type="ECO:0000256" key="6">
    <source>
        <dbReference type="HAMAP-Rule" id="MF_00944"/>
    </source>
</evidence>
<evidence type="ECO:0000256" key="4">
    <source>
        <dbReference type="ARBA" id="ARBA00022840"/>
    </source>
</evidence>
<dbReference type="InterPro" id="IPR041706">
    <property type="entry name" value="YchF_N"/>
</dbReference>
<dbReference type="InterPro" id="IPR012676">
    <property type="entry name" value="TGS-like"/>
</dbReference>
<dbReference type="CDD" id="cd04867">
    <property type="entry name" value="TGS_YchF_OLA1"/>
    <property type="match status" value="1"/>
</dbReference>
<reference evidence="9 10" key="1">
    <citation type="submission" date="2021-05" db="EMBL/GenBank/DDBJ databases">
        <title>Roseococcus sp. XZZS9, whole genome shotgun sequencing project.</title>
        <authorList>
            <person name="Zhao G."/>
            <person name="Shen L."/>
        </authorList>
    </citation>
    <scope>NUCLEOTIDE SEQUENCE [LARGE SCALE GENOMIC DNA]</scope>
    <source>
        <strain evidence="9 10">XZZS9</strain>
    </source>
</reference>
<dbReference type="InterPro" id="IPR006073">
    <property type="entry name" value="GTP-bd"/>
</dbReference>
<dbReference type="EMBL" id="JAHCDA010000003">
    <property type="protein sequence ID" value="MBS7812583.1"/>
    <property type="molecule type" value="Genomic_DNA"/>
</dbReference>
<evidence type="ECO:0000259" key="8">
    <source>
        <dbReference type="PROSITE" id="PS51880"/>
    </source>
</evidence>
<dbReference type="SUPFAM" id="SSF52540">
    <property type="entry name" value="P-loop containing nucleoside triphosphate hydrolases"/>
    <property type="match status" value="1"/>
</dbReference>
<dbReference type="Gene3D" id="3.40.50.300">
    <property type="entry name" value="P-loop containing nucleotide triphosphate hydrolases"/>
    <property type="match status" value="1"/>
</dbReference>
<dbReference type="PROSITE" id="PS51710">
    <property type="entry name" value="G_OBG"/>
    <property type="match status" value="1"/>
</dbReference>
<dbReference type="InterPro" id="IPR004095">
    <property type="entry name" value="TGS"/>
</dbReference>
<dbReference type="InterPro" id="IPR013029">
    <property type="entry name" value="YchF_C"/>
</dbReference>
<keyword evidence="4 6" id="KW-0067">ATP-binding</keyword>
<dbReference type="Pfam" id="PF01926">
    <property type="entry name" value="MMR_HSR1"/>
    <property type="match status" value="1"/>
</dbReference>
<dbReference type="HAMAP" id="MF_00944">
    <property type="entry name" value="YchF_OLA1_ATPase"/>
    <property type="match status" value="1"/>
</dbReference>
<evidence type="ECO:0000256" key="2">
    <source>
        <dbReference type="ARBA" id="ARBA00022723"/>
    </source>
</evidence>
<keyword evidence="3 6" id="KW-0547">Nucleotide-binding</keyword>
<dbReference type="PRINTS" id="PR00326">
    <property type="entry name" value="GTP1OBG"/>
</dbReference>
<comment type="caution">
    <text evidence="9">The sequence shown here is derived from an EMBL/GenBank/DDBJ whole genome shotgun (WGS) entry which is preliminary data.</text>
</comment>
<name>A0ABS5QJ80_9PROT</name>
<comment type="cofactor">
    <cofactor evidence="1">
        <name>Mg(2+)</name>
        <dbReference type="ChEBI" id="CHEBI:18420"/>
    </cofactor>
</comment>
<keyword evidence="10" id="KW-1185">Reference proteome</keyword>
<dbReference type="RefSeq" id="WP_213671278.1">
    <property type="nucleotide sequence ID" value="NZ_JAHCDA010000003.1"/>
</dbReference>
<evidence type="ECO:0000313" key="9">
    <source>
        <dbReference type="EMBL" id="MBS7812583.1"/>
    </source>
</evidence>
<dbReference type="InterPro" id="IPR031167">
    <property type="entry name" value="G_OBG"/>
</dbReference>
<feature type="binding site" evidence="6">
    <location>
        <begin position="12"/>
        <end position="17"/>
    </location>
    <ligand>
        <name>ATP</name>
        <dbReference type="ChEBI" id="CHEBI:30616"/>
    </ligand>
</feature>
<accession>A0ABS5QJ80</accession>
<evidence type="ECO:0000313" key="10">
    <source>
        <dbReference type="Proteomes" id="UP000766336"/>
    </source>
</evidence>
<evidence type="ECO:0000256" key="3">
    <source>
        <dbReference type="ARBA" id="ARBA00022741"/>
    </source>
</evidence>
<dbReference type="NCBIfam" id="TIGR00092">
    <property type="entry name" value="redox-regulated ATPase YchF"/>
    <property type="match status" value="1"/>
</dbReference>
<organism evidence="9 10">
    <name type="scientific">Roseococcus pinisoli</name>
    <dbReference type="NCBI Taxonomy" id="2835040"/>
    <lineage>
        <taxon>Bacteria</taxon>
        <taxon>Pseudomonadati</taxon>
        <taxon>Pseudomonadota</taxon>
        <taxon>Alphaproteobacteria</taxon>
        <taxon>Acetobacterales</taxon>
        <taxon>Roseomonadaceae</taxon>
        <taxon>Roseococcus</taxon>
    </lineage>
</organism>
<dbReference type="CDD" id="cd01900">
    <property type="entry name" value="YchF"/>
    <property type="match status" value="1"/>
</dbReference>
<feature type="domain" description="TGS" evidence="8">
    <location>
        <begin position="279"/>
        <end position="362"/>
    </location>
</feature>
<protein>
    <recommendedName>
        <fullName evidence="6">Ribosome-binding ATPase YchF</fullName>
    </recommendedName>
</protein>
<gene>
    <name evidence="6 9" type="primary">ychF</name>
    <name evidence="9" type="ORF">KHU32_16655</name>
</gene>
<dbReference type="PIRSF" id="PIRSF006641">
    <property type="entry name" value="CHP00092"/>
    <property type="match status" value="1"/>
</dbReference>
<dbReference type="Proteomes" id="UP000766336">
    <property type="component" value="Unassembled WGS sequence"/>
</dbReference>
<dbReference type="InterPro" id="IPR004396">
    <property type="entry name" value="ATPase_YchF/OLA1"/>
</dbReference>
<dbReference type="InterPro" id="IPR012675">
    <property type="entry name" value="Beta-grasp_dom_sf"/>
</dbReference>
<evidence type="ECO:0000256" key="1">
    <source>
        <dbReference type="ARBA" id="ARBA00001946"/>
    </source>
</evidence>
<dbReference type="PANTHER" id="PTHR23305:SF18">
    <property type="entry name" value="OBG-TYPE G DOMAIN-CONTAINING PROTEIN"/>
    <property type="match status" value="1"/>
</dbReference>
<dbReference type="SUPFAM" id="SSF81271">
    <property type="entry name" value="TGS-like"/>
    <property type="match status" value="1"/>
</dbReference>
<comment type="similarity">
    <text evidence="6">Belongs to the TRAFAC class OBG-HflX-like GTPase superfamily. OBG GTPase family. YchF/OLA1 subfamily.</text>
</comment>
<dbReference type="InterPro" id="IPR023192">
    <property type="entry name" value="TGS-like_dom_sf"/>
</dbReference>